<proteinExistence type="predicted"/>
<name>A0A448XPU9_9PLAT</name>
<gene>
    <name evidence="2" type="ORF">PXEA_LOCUS35348</name>
</gene>
<dbReference type="EMBL" id="CAAALY010271607">
    <property type="protein sequence ID" value="VEL41908.1"/>
    <property type="molecule type" value="Genomic_DNA"/>
</dbReference>
<comment type="caution">
    <text evidence="2">The sequence shown here is derived from an EMBL/GenBank/DDBJ whole genome shotgun (WGS) entry which is preliminary data.</text>
</comment>
<keyword evidence="3" id="KW-1185">Reference proteome</keyword>
<reference evidence="2" key="1">
    <citation type="submission" date="2018-11" db="EMBL/GenBank/DDBJ databases">
        <authorList>
            <consortium name="Pathogen Informatics"/>
        </authorList>
    </citation>
    <scope>NUCLEOTIDE SEQUENCE</scope>
</reference>
<organism evidence="2 3">
    <name type="scientific">Protopolystoma xenopodis</name>
    <dbReference type="NCBI Taxonomy" id="117903"/>
    <lineage>
        <taxon>Eukaryota</taxon>
        <taxon>Metazoa</taxon>
        <taxon>Spiralia</taxon>
        <taxon>Lophotrochozoa</taxon>
        <taxon>Platyhelminthes</taxon>
        <taxon>Monogenea</taxon>
        <taxon>Polyopisthocotylea</taxon>
        <taxon>Polystomatidea</taxon>
        <taxon>Polystomatidae</taxon>
        <taxon>Protopolystoma</taxon>
    </lineage>
</organism>
<sequence>MDSFQRRTEAAPAADDEASPSVSTWKRAVNLAPSQVAPVSQTPVPDITPDSASSADAPEGDGQQNGETPDSTATVSSSGEWRNTLSSRLHTSEESTPRTFGSRILQRQGLTPTSESGTSYGFR</sequence>
<feature type="compositionally biased region" description="Polar residues" evidence="1">
    <location>
        <begin position="108"/>
        <end position="123"/>
    </location>
</feature>
<evidence type="ECO:0000313" key="3">
    <source>
        <dbReference type="Proteomes" id="UP000784294"/>
    </source>
</evidence>
<dbReference type="Proteomes" id="UP000784294">
    <property type="component" value="Unassembled WGS sequence"/>
</dbReference>
<feature type="region of interest" description="Disordered" evidence="1">
    <location>
        <begin position="1"/>
        <end position="123"/>
    </location>
</feature>
<dbReference type="AlphaFoldDB" id="A0A448XPU9"/>
<evidence type="ECO:0000256" key="1">
    <source>
        <dbReference type="SAM" id="MobiDB-lite"/>
    </source>
</evidence>
<protein>
    <submittedName>
        <fullName evidence="2">Uncharacterized protein</fullName>
    </submittedName>
</protein>
<feature type="compositionally biased region" description="Polar residues" evidence="1">
    <location>
        <begin position="62"/>
        <end position="89"/>
    </location>
</feature>
<evidence type="ECO:0000313" key="2">
    <source>
        <dbReference type="EMBL" id="VEL41908.1"/>
    </source>
</evidence>
<accession>A0A448XPU9</accession>